<protein>
    <submittedName>
        <fullName evidence="11">Cation efflux family protein</fullName>
    </submittedName>
</protein>
<dbReference type="GO" id="GO:0008324">
    <property type="term" value="F:monoatomic cation transmembrane transporter activity"/>
    <property type="evidence" value="ECO:0007669"/>
    <property type="project" value="InterPro"/>
</dbReference>
<keyword evidence="5 8" id="KW-1133">Transmembrane helix</keyword>
<dbReference type="EMBL" id="AMCI01007959">
    <property type="protein sequence ID" value="EJW91774.1"/>
    <property type="molecule type" value="Genomic_DNA"/>
</dbReference>
<dbReference type="InterPro" id="IPR036837">
    <property type="entry name" value="Cation_efflux_CTD_sf"/>
</dbReference>
<dbReference type="AlphaFoldDB" id="J9FWP5"/>
<dbReference type="SUPFAM" id="SSF160240">
    <property type="entry name" value="Cation efflux protein cytoplasmic domain-like"/>
    <property type="match status" value="1"/>
</dbReference>
<evidence type="ECO:0000313" key="11">
    <source>
        <dbReference type="EMBL" id="EJW91774.1"/>
    </source>
</evidence>
<feature type="domain" description="Cation efflux protein transmembrane" evidence="9">
    <location>
        <begin position="62"/>
        <end position="259"/>
    </location>
</feature>
<organism evidence="11">
    <name type="scientific">gut metagenome</name>
    <dbReference type="NCBI Taxonomy" id="749906"/>
    <lineage>
        <taxon>unclassified sequences</taxon>
        <taxon>metagenomes</taxon>
        <taxon>organismal metagenomes</taxon>
    </lineage>
</organism>
<sequence>MQKASDYRANRLFPIPQQRPGKNRLSPPPDASENKTNMKTSERIQKEGAYREAKIQQVTLMGSLGNLFLLLFKFFAGIMGNSAAMIADAVHSLSDFATDLVVIFLVRLSGKPQDADHGFGHGKYETLATAVIGLILLGVGLMIFWSGAATVYGVIQGATLERPGYVALVAAIASIFVKEILYQYTAHEAKRLKSNAMMANAWHHRSDSLSSIGTLLGIGGAILLGPDWHVLDPIAAIVVSVFIVKVALELLVPCVEELLEKSLPKEDEEYIIEVIKSYEGVTDPHNLRTRRIGNYCAIEVHIRMDGQTTIHKAHAITRSIEERLRNKFGANTIINTHVEPIK</sequence>
<evidence type="ECO:0000256" key="7">
    <source>
        <dbReference type="SAM" id="MobiDB-lite"/>
    </source>
</evidence>
<evidence type="ECO:0000259" key="10">
    <source>
        <dbReference type="Pfam" id="PF16916"/>
    </source>
</evidence>
<comment type="similarity">
    <text evidence="2">Belongs to the cation diffusion facilitator (CDF) transporter (TC 2.A.4) family.</text>
</comment>
<feature type="transmembrane region" description="Helical" evidence="8">
    <location>
        <begin position="165"/>
        <end position="185"/>
    </location>
</feature>
<evidence type="ECO:0000256" key="3">
    <source>
        <dbReference type="ARBA" id="ARBA00022448"/>
    </source>
</evidence>
<dbReference type="NCBIfam" id="TIGR01297">
    <property type="entry name" value="CDF"/>
    <property type="match status" value="1"/>
</dbReference>
<accession>J9FWP5</accession>
<dbReference type="InterPro" id="IPR027469">
    <property type="entry name" value="Cation_efflux_TMD_sf"/>
</dbReference>
<feature type="transmembrane region" description="Helical" evidence="8">
    <location>
        <begin position="85"/>
        <end position="106"/>
    </location>
</feature>
<dbReference type="Gene3D" id="3.30.70.1350">
    <property type="entry name" value="Cation efflux protein, cytoplasmic domain"/>
    <property type="match status" value="1"/>
</dbReference>
<feature type="transmembrane region" description="Helical" evidence="8">
    <location>
        <begin position="58"/>
        <end position="79"/>
    </location>
</feature>
<evidence type="ECO:0000256" key="4">
    <source>
        <dbReference type="ARBA" id="ARBA00022692"/>
    </source>
</evidence>
<keyword evidence="6 8" id="KW-0472">Membrane</keyword>
<dbReference type="InterPro" id="IPR058533">
    <property type="entry name" value="Cation_efflux_TM"/>
</dbReference>
<evidence type="ECO:0000256" key="2">
    <source>
        <dbReference type="ARBA" id="ARBA00008114"/>
    </source>
</evidence>
<proteinExistence type="inferred from homology"/>
<evidence type="ECO:0000256" key="1">
    <source>
        <dbReference type="ARBA" id="ARBA00004141"/>
    </source>
</evidence>
<keyword evidence="3" id="KW-0813">Transport</keyword>
<evidence type="ECO:0000259" key="9">
    <source>
        <dbReference type="Pfam" id="PF01545"/>
    </source>
</evidence>
<evidence type="ECO:0000256" key="6">
    <source>
        <dbReference type="ARBA" id="ARBA00023136"/>
    </source>
</evidence>
<comment type="caution">
    <text evidence="11">The sequence shown here is derived from an EMBL/GenBank/DDBJ whole genome shotgun (WGS) entry which is preliminary data.</text>
</comment>
<comment type="subcellular location">
    <subcellularLocation>
        <location evidence="1">Membrane</location>
        <topology evidence="1">Multi-pass membrane protein</topology>
    </subcellularLocation>
</comment>
<dbReference type="SUPFAM" id="SSF161111">
    <property type="entry name" value="Cation efflux protein transmembrane domain-like"/>
    <property type="match status" value="1"/>
</dbReference>
<dbReference type="PANTHER" id="PTHR43840:SF15">
    <property type="entry name" value="MITOCHONDRIAL METAL TRANSPORTER 1-RELATED"/>
    <property type="match status" value="1"/>
</dbReference>
<keyword evidence="4 8" id="KW-0812">Transmembrane</keyword>
<name>J9FWP5_9ZZZZ</name>
<dbReference type="InterPro" id="IPR027470">
    <property type="entry name" value="Cation_efflux_CTD"/>
</dbReference>
<dbReference type="InterPro" id="IPR002524">
    <property type="entry name" value="Cation_efflux"/>
</dbReference>
<dbReference type="GO" id="GO:0016020">
    <property type="term" value="C:membrane"/>
    <property type="evidence" value="ECO:0007669"/>
    <property type="project" value="UniProtKB-SubCell"/>
</dbReference>
<evidence type="ECO:0000256" key="5">
    <source>
        <dbReference type="ARBA" id="ARBA00022989"/>
    </source>
</evidence>
<feature type="transmembrane region" description="Helical" evidence="8">
    <location>
        <begin position="206"/>
        <end position="224"/>
    </location>
</feature>
<evidence type="ECO:0000256" key="8">
    <source>
        <dbReference type="SAM" id="Phobius"/>
    </source>
</evidence>
<dbReference type="FunFam" id="1.20.1510.10:FF:000006">
    <property type="entry name" value="Divalent cation efflux transporter"/>
    <property type="match status" value="1"/>
</dbReference>
<dbReference type="Pfam" id="PF16916">
    <property type="entry name" value="ZT_dimer"/>
    <property type="match status" value="1"/>
</dbReference>
<feature type="domain" description="Cation efflux protein cytoplasmic" evidence="10">
    <location>
        <begin position="263"/>
        <end position="340"/>
    </location>
</feature>
<feature type="transmembrane region" description="Helical" evidence="8">
    <location>
        <begin position="127"/>
        <end position="145"/>
    </location>
</feature>
<dbReference type="Gene3D" id="1.20.1510.10">
    <property type="entry name" value="Cation efflux protein transmembrane domain"/>
    <property type="match status" value="1"/>
</dbReference>
<dbReference type="Pfam" id="PF01545">
    <property type="entry name" value="Cation_efflux"/>
    <property type="match status" value="1"/>
</dbReference>
<feature type="region of interest" description="Disordered" evidence="7">
    <location>
        <begin position="1"/>
        <end position="44"/>
    </location>
</feature>
<feature type="transmembrane region" description="Helical" evidence="8">
    <location>
        <begin position="230"/>
        <end position="252"/>
    </location>
</feature>
<gene>
    <name evidence="11" type="ORF">EVA_20121</name>
</gene>
<dbReference type="InterPro" id="IPR050291">
    <property type="entry name" value="CDF_Transporter"/>
</dbReference>
<reference evidence="11" key="1">
    <citation type="journal article" date="2012" name="PLoS ONE">
        <title>Gene sets for utilization of primary and secondary nutrition supplies in the distal gut of endangered iberian lynx.</title>
        <authorList>
            <person name="Alcaide M."/>
            <person name="Messina E."/>
            <person name="Richter M."/>
            <person name="Bargiela R."/>
            <person name="Peplies J."/>
            <person name="Huws S.A."/>
            <person name="Newbold C.J."/>
            <person name="Golyshin P.N."/>
            <person name="Simon M.A."/>
            <person name="Lopez G."/>
            <person name="Yakimov M.M."/>
            <person name="Ferrer M."/>
        </authorList>
    </citation>
    <scope>NUCLEOTIDE SEQUENCE</scope>
</reference>
<dbReference type="PANTHER" id="PTHR43840">
    <property type="entry name" value="MITOCHONDRIAL METAL TRANSPORTER 1-RELATED"/>
    <property type="match status" value="1"/>
</dbReference>